<accession>A0A1Q8VZ18</accession>
<dbReference type="PROSITE" id="PS51318">
    <property type="entry name" value="TAT"/>
    <property type="match status" value="1"/>
</dbReference>
<organism evidence="3 4">
    <name type="scientific">Actinomyces oris</name>
    <dbReference type="NCBI Taxonomy" id="544580"/>
    <lineage>
        <taxon>Bacteria</taxon>
        <taxon>Bacillati</taxon>
        <taxon>Actinomycetota</taxon>
        <taxon>Actinomycetes</taxon>
        <taxon>Actinomycetales</taxon>
        <taxon>Actinomycetaceae</taxon>
        <taxon>Actinomyces</taxon>
    </lineage>
</organism>
<dbReference type="PANTHER" id="PTHR10963">
    <property type="entry name" value="GLYCOSYL HYDROLASE-RELATED"/>
    <property type="match status" value="1"/>
</dbReference>
<dbReference type="AlphaFoldDB" id="A0A1Q8VZ18"/>
<dbReference type="EMBL" id="MSKI01000045">
    <property type="protein sequence ID" value="OLO53720.1"/>
    <property type="molecule type" value="Genomic_DNA"/>
</dbReference>
<dbReference type="SUPFAM" id="SSF49899">
    <property type="entry name" value="Concanavalin A-like lectins/glucanases"/>
    <property type="match status" value="1"/>
</dbReference>
<dbReference type="InterPro" id="IPR013320">
    <property type="entry name" value="ConA-like_dom_sf"/>
</dbReference>
<name>A0A1Q8VZ18_9ACTO</name>
<dbReference type="Pfam" id="PF00722">
    <property type="entry name" value="Glyco_hydro_16"/>
    <property type="match status" value="1"/>
</dbReference>
<feature type="domain" description="GH16" evidence="2">
    <location>
        <begin position="37"/>
        <end position="288"/>
    </location>
</feature>
<reference evidence="3 4" key="1">
    <citation type="submission" date="2016-12" db="EMBL/GenBank/DDBJ databases">
        <title>Genomic comparison of strains in the 'Actinomyces naeslundii' group.</title>
        <authorList>
            <person name="Mughal S.R."/>
            <person name="Do T."/>
            <person name="Gilbert S.C."/>
            <person name="Witherden E.A."/>
            <person name="Didelot X."/>
            <person name="Beighton D."/>
        </authorList>
    </citation>
    <scope>NUCLEOTIDE SEQUENCE [LARGE SCALE GENOMIC DNA]</scope>
    <source>
        <strain evidence="3 4">S24V</strain>
    </source>
</reference>
<dbReference type="Gene3D" id="2.60.120.200">
    <property type="match status" value="1"/>
</dbReference>
<evidence type="ECO:0000313" key="3">
    <source>
        <dbReference type="EMBL" id="OLO53720.1"/>
    </source>
</evidence>
<dbReference type="InterPro" id="IPR050546">
    <property type="entry name" value="Glycosyl_Hydrlase_16"/>
</dbReference>
<dbReference type="InterPro" id="IPR000757">
    <property type="entry name" value="Beta-glucanase-like"/>
</dbReference>
<gene>
    <name evidence="3" type="ORF">BKH30_04805</name>
</gene>
<sequence length="288" mass="31470">MTLPTRRSIITGLSAGAGLAATGLASPSPAAAAESSYDFSSIIFNEQFSSGTDFSPSRWRNNRSEPESCASYDWGVFTHDTHSVSNGVGHLLWRKRATALKGFQNRFDKEATLRYVNQAFVTTQGLFSFVYGSLETRARFPQSTEGLFAGIWLRADDDDNGGEIDVVETYGGGSATGIAESTVHYGQAGGKGSNLGVSPRPDLTQWHTYGMEKTPESILFLFDGHPYHEVSRSASEKEFDECFGDDAAYHICLTTHSGSIHRGRLKHEGFTHAQVDIDYIVVRAMDDS</sequence>
<evidence type="ECO:0000259" key="2">
    <source>
        <dbReference type="PROSITE" id="PS51762"/>
    </source>
</evidence>
<dbReference type="PROSITE" id="PS51762">
    <property type="entry name" value="GH16_2"/>
    <property type="match status" value="1"/>
</dbReference>
<evidence type="ECO:0000256" key="1">
    <source>
        <dbReference type="SAM" id="SignalP"/>
    </source>
</evidence>
<proteinExistence type="predicted"/>
<evidence type="ECO:0000313" key="4">
    <source>
        <dbReference type="Proteomes" id="UP000186855"/>
    </source>
</evidence>
<feature type="chain" id="PRO_5012751083" evidence="1">
    <location>
        <begin position="33"/>
        <end position="288"/>
    </location>
</feature>
<comment type="caution">
    <text evidence="3">The sequence shown here is derived from an EMBL/GenBank/DDBJ whole genome shotgun (WGS) entry which is preliminary data.</text>
</comment>
<keyword evidence="1" id="KW-0732">Signal</keyword>
<keyword evidence="3" id="KW-0378">Hydrolase</keyword>
<dbReference type="GO" id="GO:0005975">
    <property type="term" value="P:carbohydrate metabolic process"/>
    <property type="evidence" value="ECO:0007669"/>
    <property type="project" value="InterPro"/>
</dbReference>
<protein>
    <submittedName>
        <fullName evidence="3">Glycosyl hydrolase family 16</fullName>
    </submittedName>
</protein>
<dbReference type="InterPro" id="IPR006311">
    <property type="entry name" value="TAT_signal"/>
</dbReference>
<feature type="signal peptide" evidence="1">
    <location>
        <begin position="1"/>
        <end position="32"/>
    </location>
</feature>
<dbReference type="GO" id="GO:0004553">
    <property type="term" value="F:hydrolase activity, hydrolyzing O-glycosyl compounds"/>
    <property type="evidence" value="ECO:0007669"/>
    <property type="project" value="InterPro"/>
</dbReference>
<dbReference type="Proteomes" id="UP000186855">
    <property type="component" value="Unassembled WGS sequence"/>
</dbReference>
<dbReference type="PANTHER" id="PTHR10963:SF60">
    <property type="entry name" value="GRAM-NEGATIVE BACTERIA-BINDING PROTEIN 1-RELATED"/>
    <property type="match status" value="1"/>
</dbReference>